<dbReference type="Pfam" id="PF00005">
    <property type="entry name" value="ABC_tran"/>
    <property type="match status" value="1"/>
</dbReference>
<sequence>MSSAIISARGVQKSFGRVDVLKGIDLDLFEGQVMCLLGPSGSGKSTFLRCVNHLESVSGGVLTVHGQLVGYRERRGRLYESSEAEICRDRSDIGMVFQHFNLFPHMTVLENLTIGPVTVRGKSRKAAAVRAVELLDQVGLGDKLKAYPRQLSGGQQQRVAIARALAMEPRLMLFDEPTSALDPELVGDVLAVMKNLASEGMTMLVVTHEMGFAREVADVVVFMDGGVVVESGPPGEVLDNPRNERTRAFLSAVL</sequence>
<protein>
    <submittedName>
        <fullName evidence="8">Amino acid ABC transporter ATP-binding protein</fullName>
    </submittedName>
</protein>
<evidence type="ECO:0000256" key="4">
    <source>
        <dbReference type="ARBA" id="ARBA00022741"/>
    </source>
</evidence>
<dbReference type="InterPro" id="IPR027417">
    <property type="entry name" value="P-loop_NTPase"/>
</dbReference>
<keyword evidence="5 8" id="KW-0067">ATP-binding</keyword>
<evidence type="ECO:0000313" key="8">
    <source>
        <dbReference type="EMBL" id="GAA3739886.1"/>
    </source>
</evidence>
<keyword evidence="2" id="KW-0813">Transport</keyword>
<dbReference type="PIRSF" id="PIRSF039085">
    <property type="entry name" value="ABC_ATPase_HisP"/>
    <property type="match status" value="1"/>
</dbReference>
<name>A0ABP7FHX0_9MICO</name>
<dbReference type="PANTHER" id="PTHR43166:SF35">
    <property type="entry name" value="L-CYSTINE IMPORT ATP-BINDING PROTEIN TCYN"/>
    <property type="match status" value="1"/>
</dbReference>
<evidence type="ECO:0000256" key="5">
    <source>
        <dbReference type="ARBA" id="ARBA00022840"/>
    </source>
</evidence>
<dbReference type="InterPro" id="IPR030679">
    <property type="entry name" value="ABC_ATPase_HisP-typ"/>
</dbReference>
<dbReference type="PROSITE" id="PS00211">
    <property type="entry name" value="ABC_TRANSPORTER_1"/>
    <property type="match status" value="1"/>
</dbReference>
<evidence type="ECO:0000256" key="1">
    <source>
        <dbReference type="ARBA" id="ARBA00004202"/>
    </source>
</evidence>
<dbReference type="InterPro" id="IPR050086">
    <property type="entry name" value="MetN_ABC_transporter-like"/>
</dbReference>
<dbReference type="PANTHER" id="PTHR43166">
    <property type="entry name" value="AMINO ACID IMPORT ATP-BINDING PROTEIN"/>
    <property type="match status" value="1"/>
</dbReference>
<dbReference type="Gene3D" id="3.40.50.300">
    <property type="entry name" value="P-loop containing nucleotide triphosphate hydrolases"/>
    <property type="match status" value="1"/>
</dbReference>
<comment type="caution">
    <text evidence="8">The sequence shown here is derived from an EMBL/GenBank/DDBJ whole genome shotgun (WGS) entry which is preliminary data.</text>
</comment>
<feature type="domain" description="ABC transporter" evidence="7">
    <location>
        <begin position="6"/>
        <end position="250"/>
    </location>
</feature>
<keyword evidence="3" id="KW-1003">Cell membrane</keyword>
<dbReference type="GO" id="GO:0005524">
    <property type="term" value="F:ATP binding"/>
    <property type="evidence" value="ECO:0007669"/>
    <property type="project" value="UniProtKB-KW"/>
</dbReference>
<dbReference type="InterPro" id="IPR003593">
    <property type="entry name" value="AAA+_ATPase"/>
</dbReference>
<dbReference type="SMART" id="SM00382">
    <property type="entry name" value="AAA"/>
    <property type="match status" value="1"/>
</dbReference>
<evidence type="ECO:0000256" key="3">
    <source>
        <dbReference type="ARBA" id="ARBA00022475"/>
    </source>
</evidence>
<proteinExistence type="predicted"/>
<gene>
    <name evidence="8" type="ORF">GCM10022239_14390</name>
</gene>
<evidence type="ECO:0000313" key="9">
    <source>
        <dbReference type="Proteomes" id="UP001501004"/>
    </source>
</evidence>
<reference evidence="9" key="1">
    <citation type="journal article" date="2019" name="Int. J. Syst. Evol. Microbiol.">
        <title>The Global Catalogue of Microorganisms (GCM) 10K type strain sequencing project: providing services to taxonomists for standard genome sequencing and annotation.</title>
        <authorList>
            <consortium name="The Broad Institute Genomics Platform"/>
            <consortium name="The Broad Institute Genome Sequencing Center for Infectious Disease"/>
            <person name="Wu L."/>
            <person name="Ma J."/>
        </authorList>
    </citation>
    <scope>NUCLEOTIDE SEQUENCE [LARGE SCALE GENOMIC DNA]</scope>
    <source>
        <strain evidence="9">JCM 16949</strain>
    </source>
</reference>
<dbReference type="Proteomes" id="UP001501004">
    <property type="component" value="Unassembled WGS sequence"/>
</dbReference>
<evidence type="ECO:0000259" key="7">
    <source>
        <dbReference type="PROSITE" id="PS50893"/>
    </source>
</evidence>
<dbReference type="RefSeq" id="WP_344755205.1">
    <property type="nucleotide sequence ID" value="NZ_BAABAE010000003.1"/>
</dbReference>
<evidence type="ECO:0000256" key="6">
    <source>
        <dbReference type="ARBA" id="ARBA00023136"/>
    </source>
</evidence>
<evidence type="ECO:0000256" key="2">
    <source>
        <dbReference type="ARBA" id="ARBA00022448"/>
    </source>
</evidence>
<dbReference type="InterPro" id="IPR017871">
    <property type="entry name" value="ABC_transporter-like_CS"/>
</dbReference>
<accession>A0ABP7FHX0</accession>
<dbReference type="CDD" id="cd03262">
    <property type="entry name" value="ABC_HisP_GlnQ"/>
    <property type="match status" value="1"/>
</dbReference>
<keyword evidence="4" id="KW-0547">Nucleotide-binding</keyword>
<organism evidence="8 9">
    <name type="scientific">Leifsonella bigeumensis</name>
    <dbReference type="NCBI Taxonomy" id="433643"/>
    <lineage>
        <taxon>Bacteria</taxon>
        <taxon>Bacillati</taxon>
        <taxon>Actinomycetota</taxon>
        <taxon>Actinomycetes</taxon>
        <taxon>Micrococcales</taxon>
        <taxon>Microbacteriaceae</taxon>
        <taxon>Leifsonella</taxon>
    </lineage>
</organism>
<dbReference type="InterPro" id="IPR003439">
    <property type="entry name" value="ABC_transporter-like_ATP-bd"/>
</dbReference>
<dbReference type="SUPFAM" id="SSF52540">
    <property type="entry name" value="P-loop containing nucleoside triphosphate hydrolases"/>
    <property type="match status" value="1"/>
</dbReference>
<dbReference type="EMBL" id="BAABAE010000003">
    <property type="protein sequence ID" value="GAA3739886.1"/>
    <property type="molecule type" value="Genomic_DNA"/>
</dbReference>
<keyword evidence="9" id="KW-1185">Reference proteome</keyword>
<comment type="subcellular location">
    <subcellularLocation>
        <location evidence="1">Cell membrane</location>
        <topology evidence="1">Peripheral membrane protein</topology>
    </subcellularLocation>
</comment>
<dbReference type="PROSITE" id="PS50893">
    <property type="entry name" value="ABC_TRANSPORTER_2"/>
    <property type="match status" value="1"/>
</dbReference>
<keyword evidence="6" id="KW-0472">Membrane</keyword>